<dbReference type="GO" id="GO:0070733">
    <property type="term" value="F:AMPylase activity"/>
    <property type="evidence" value="ECO:0007669"/>
    <property type="project" value="UniProtKB-EC"/>
</dbReference>
<evidence type="ECO:0000256" key="8">
    <source>
        <dbReference type="HAMAP-Rule" id="MF_00692"/>
    </source>
</evidence>
<comment type="catalytic activity">
    <reaction evidence="8">
        <text>L-seryl-[protein] + UTP = O-(5'-uridylyl)-L-seryl-[protein] + diphosphate</text>
        <dbReference type="Rhea" id="RHEA:64604"/>
        <dbReference type="Rhea" id="RHEA-COMP:9863"/>
        <dbReference type="Rhea" id="RHEA-COMP:16635"/>
        <dbReference type="ChEBI" id="CHEBI:29999"/>
        <dbReference type="ChEBI" id="CHEBI:33019"/>
        <dbReference type="ChEBI" id="CHEBI:46398"/>
        <dbReference type="ChEBI" id="CHEBI:156051"/>
    </reaction>
</comment>
<dbReference type="EC" id="2.7.7.-" evidence="8"/>
<keyword evidence="2 8" id="KW-0808">Transferase</keyword>
<dbReference type="PANTHER" id="PTHR32057">
    <property type="entry name" value="PROTEIN ADENYLYLTRANSFERASE SELO, MITOCHONDRIAL"/>
    <property type="match status" value="1"/>
</dbReference>
<comment type="function">
    <text evidence="8">Nucleotidyltransferase involved in the post-translational modification of proteins. It can catalyze the addition of adenosine monophosphate (AMP) or uridine monophosphate (UMP) to a protein, resulting in modifications known as AMPylation and UMPylation.</text>
</comment>
<keyword evidence="3 8" id="KW-0548">Nucleotidyltransferase</keyword>
<comment type="catalytic activity">
    <reaction evidence="8">
        <text>L-threonyl-[protein] + ATP = 3-O-(5'-adenylyl)-L-threonyl-[protein] + diphosphate</text>
        <dbReference type="Rhea" id="RHEA:54292"/>
        <dbReference type="Rhea" id="RHEA-COMP:11060"/>
        <dbReference type="Rhea" id="RHEA-COMP:13847"/>
        <dbReference type="ChEBI" id="CHEBI:30013"/>
        <dbReference type="ChEBI" id="CHEBI:30616"/>
        <dbReference type="ChEBI" id="CHEBI:33019"/>
        <dbReference type="ChEBI" id="CHEBI:138113"/>
        <dbReference type="EC" id="2.7.7.108"/>
    </reaction>
</comment>
<evidence type="ECO:0000313" key="10">
    <source>
        <dbReference type="Proteomes" id="UP000028006"/>
    </source>
</evidence>
<evidence type="ECO:0000256" key="2">
    <source>
        <dbReference type="ARBA" id="ARBA00022679"/>
    </source>
</evidence>
<evidence type="ECO:0000256" key="6">
    <source>
        <dbReference type="ARBA" id="ARBA00022840"/>
    </source>
</evidence>
<dbReference type="eggNOG" id="COG0397">
    <property type="taxonomic scope" value="Bacteria"/>
</dbReference>
<accession>A0A081N1G4</accession>
<evidence type="ECO:0000256" key="7">
    <source>
        <dbReference type="ARBA" id="ARBA00022842"/>
    </source>
</evidence>
<keyword evidence="8" id="KW-0464">Manganese</keyword>
<dbReference type="GO" id="GO:0030145">
    <property type="term" value="F:manganese ion binding"/>
    <property type="evidence" value="ECO:0007669"/>
    <property type="project" value="UniProtKB-UniRule"/>
</dbReference>
<evidence type="ECO:0000256" key="5">
    <source>
        <dbReference type="ARBA" id="ARBA00022741"/>
    </source>
</evidence>
<dbReference type="HAMAP" id="MF_00692">
    <property type="entry name" value="SelO"/>
    <property type="match status" value="1"/>
</dbReference>
<evidence type="ECO:0000256" key="3">
    <source>
        <dbReference type="ARBA" id="ARBA00022695"/>
    </source>
</evidence>
<feature type="binding site" evidence="8">
    <location>
        <position position="125"/>
    </location>
    <ligand>
        <name>ATP</name>
        <dbReference type="ChEBI" id="CHEBI:30616"/>
    </ligand>
</feature>
<comment type="cofactor">
    <cofactor evidence="8">
        <name>Mg(2+)</name>
        <dbReference type="ChEBI" id="CHEBI:18420"/>
    </cofactor>
    <cofactor evidence="8">
        <name>Mn(2+)</name>
        <dbReference type="ChEBI" id="CHEBI:29035"/>
    </cofactor>
</comment>
<keyword evidence="5 8" id="KW-0547">Nucleotide-binding</keyword>
<comment type="catalytic activity">
    <reaction evidence="8">
        <text>L-tyrosyl-[protein] + ATP = O-(5'-adenylyl)-L-tyrosyl-[protein] + diphosphate</text>
        <dbReference type="Rhea" id="RHEA:54288"/>
        <dbReference type="Rhea" id="RHEA-COMP:10136"/>
        <dbReference type="Rhea" id="RHEA-COMP:13846"/>
        <dbReference type="ChEBI" id="CHEBI:30616"/>
        <dbReference type="ChEBI" id="CHEBI:33019"/>
        <dbReference type="ChEBI" id="CHEBI:46858"/>
        <dbReference type="ChEBI" id="CHEBI:83624"/>
        <dbReference type="EC" id="2.7.7.108"/>
    </reaction>
</comment>
<proteinExistence type="inferred from homology"/>
<name>A0A081N1G4_9GAMM</name>
<gene>
    <name evidence="8" type="primary">ydiU</name>
    <name evidence="8" type="synonym">selO</name>
    <name evidence="9" type="ORF">GZ77_17135</name>
</gene>
<dbReference type="Proteomes" id="UP000028006">
    <property type="component" value="Unassembled WGS sequence"/>
</dbReference>
<keyword evidence="6 8" id="KW-0067">ATP-binding</keyword>
<dbReference type="InterPro" id="IPR003846">
    <property type="entry name" value="SelO"/>
</dbReference>
<dbReference type="EMBL" id="JOKG01000004">
    <property type="protein sequence ID" value="KEQ12287.1"/>
    <property type="molecule type" value="Genomic_DNA"/>
</dbReference>
<comment type="catalytic activity">
    <reaction evidence="8">
        <text>L-seryl-[protein] + ATP = 3-O-(5'-adenylyl)-L-seryl-[protein] + diphosphate</text>
        <dbReference type="Rhea" id="RHEA:58120"/>
        <dbReference type="Rhea" id="RHEA-COMP:9863"/>
        <dbReference type="Rhea" id="RHEA-COMP:15073"/>
        <dbReference type="ChEBI" id="CHEBI:29999"/>
        <dbReference type="ChEBI" id="CHEBI:30616"/>
        <dbReference type="ChEBI" id="CHEBI:33019"/>
        <dbReference type="ChEBI" id="CHEBI:142516"/>
        <dbReference type="EC" id="2.7.7.108"/>
    </reaction>
</comment>
<organism evidence="9 10">
    <name type="scientific">Endozoicomonas montiporae</name>
    <dbReference type="NCBI Taxonomy" id="1027273"/>
    <lineage>
        <taxon>Bacteria</taxon>
        <taxon>Pseudomonadati</taxon>
        <taxon>Pseudomonadota</taxon>
        <taxon>Gammaproteobacteria</taxon>
        <taxon>Oceanospirillales</taxon>
        <taxon>Endozoicomonadaceae</taxon>
        <taxon>Endozoicomonas</taxon>
    </lineage>
</organism>
<comment type="similarity">
    <text evidence="1 8">Belongs to the SELO family.</text>
</comment>
<feature type="binding site" evidence="8">
    <location>
        <position position="183"/>
    </location>
    <ligand>
        <name>ATP</name>
        <dbReference type="ChEBI" id="CHEBI:30616"/>
    </ligand>
</feature>
<feature type="active site" description="Proton acceptor" evidence="8">
    <location>
        <position position="252"/>
    </location>
</feature>
<dbReference type="RefSeq" id="WP_034877655.1">
    <property type="nucleotide sequence ID" value="NZ_JOKG01000004.1"/>
</dbReference>
<reference evidence="9 10" key="1">
    <citation type="submission" date="2014-06" db="EMBL/GenBank/DDBJ databases">
        <title>Whole Genome Sequences of Three Symbiotic Endozoicomonas Bacteria.</title>
        <authorList>
            <person name="Neave M.J."/>
            <person name="Apprill A."/>
            <person name="Voolstra C.R."/>
        </authorList>
    </citation>
    <scope>NUCLEOTIDE SEQUENCE [LARGE SCALE GENOMIC DNA]</scope>
    <source>
        <strain evidence="9 10">LMG 24815</strain>
    </source>
</reference>
<protein>
    <recommendedName>
        <fullName evidence="8">Protein nucleotidyltransferase YdiU</fullName>
        <ecNumber evidence="8">2.7.7.-</ecNumber>
    </recommendedName>
    <alternativeName>
        <fullName evidence="8">Protein adenylyltransferase YdiU</fullName>
        <ecNumber evidence="8">2.7.7.108</ecNumber>
    </alternativeName>
    <alternativeName>
        <fullName evidence="8">Protein uridylyltransferase YdiU</fullName>
        <ecNumber evidence="8">2.7.7.-</ecNumber>
    </alternativeName>
</protein>
<feature type="binding site" evidence="8">
    <location>
        <position position="90"/>
    </location>
    <ligand>
        <name>ATP</name>
        <dbReference type="ChEBI" id="CHEBI:30616"/>
    </ligand>
</feature>
<keyword evidence="4 8" id="KW-0479">Metal-binding</keyword>
<feature type="binding site" evidence="8">
    <location>
        <position position="126"/>
    </location>
    <ligand>
        <name>ATP</name>
        <dbReference type="ChEBI" id="CHEBI:30616"/>
    </ligand>
</feature>
<dbReference type="Pfam" id="PF02696">
    <property type="entry name" value="SelO"/>
    <property type="match status" value="1"/>
</dbReference>
<dbReference type="EC" id="2.7.7.108" evidence="8"/>
<evidence type="ECO:0000256" key="1">
    <source>
        <dbReference type="ARBA" id="ARBA00009747"/>
    </source>
</evidence>
<dbReference type="GO" id="GO:0000287">
    <property type="term" value="F:magnesium ion binding"/>
    <property type="evidence" value="ECO:0007669"/>
    <property type="project" value="UniProtKB-UniRule"/>
</dbReference>
<comment type="caution">
    <text evidence="9">The sequence shown here is derived from an EMBL/GenBank/DDBJ whole genome shotgun (WGS) entry which is preliminary data.</text>
</comment>
<evidence type="ECO:0000256" key="4">
    <source>
        <dbReference type="ARBA" id="ARBA00022723"/>
    </source>
</evidence>
<dbReference type="PANTHER" id="PTHR32057:SF14">
    <property type="entry name" value="PROTEIN ADENYLYLTRANSFERASE SELO, MITOCHONDRIAL"/>
    <property type="match status" value="1"/>
</dbReference>
<feature type="binding site" evidence="8">
    <location>
        <position position="262"/>
    </location>
    <ligand>
        <name>Mg(2+)</name>
        <dbReference type="ChEBI" id="CHEBI:18420"/>
    </ligand>
</feature>
<keyword evidence="10" id="KW-1185">Reference proteome</keyword>
<keyword evidence="7 8" id="KW-0460">Magnesium</keyword>
<feature type="binding site" evidence="8">
    <location>
        <position position="92"/>
    </location>
    <ligand>
        <name>ATP</name>
        <dbReference type="ChEBI" id="CHEBI:30616"/>
    </ligand>
</feature>
<comment type="catalytic activity">
    <reaction evidence="8">
        <text>L-tyrosyl-[protein] + UTP = O-(5'-uridylyl)-L-tyrosyl-[protein] + diphosphate</text>
        <dbReference type="Rhea" id="RHEA:83887"/>
        <dbReference type="Rhea" id="RHEA-COMP:10136"/>
        <dbReference type="Rhea" id="RHEA-COMP:20238"/>
        <dbReference type="ChEBI" id="CHEBI:33019"/>
        <dbReference type="ChEBI" id="CHEBI:46398"/>
        <dbReference type="ChEBI" id="CHEBI:46858"/>
        <dbReference type="ChEBI" id="CHEBI:90602"/>
    </reaction>
</comment>
<dbReference type="AlphaFoldDB" id="A0A081N1G4"/>
<comment type="catalytic activity">
    <reaction evidence="8">
        <text>L-histidyl-[protein] + UTP = N(tele)-(5'-uridylyl)-L-histidyl-[protein] + diphosphate</text>
        <dbReference type="Rhea" id="RHEA:83891"/>
        <dbReference type="Rhea" id="RHEA-COMP:9745"/>
        <dbReference type="Rhea" id="RHEA-COMP:20239"/>
        <dbReference type="ChEBI" id="CHEBI:29979"/>
        <dbReference type="ChEBI" id="CHEBI:33019"/>
        <dbReference type="ChEBI" id="CHEBI:46398"/>
        <dbReference type="ChEBI" id="CHEBI:233474"/>
    </reaction>
</comment>
<feature type="binding site" evidence="8">
    <location>
        <position position="113"/>
    </location>
    <ligand>
        <name>ATP</name>
        <dbReference type="ChEBI" id="CHEBI:30616"/>
    </ligand>
</feature>
<feature type="binding site" evidence="8">
    <location>
        <position position="93"/>
    </location>
    <ligand>
        <name>ATP</name>
        <dbReference type="ChEBI" id="CHEBI:30616"/>
    </ligand>
</feature>
<feature type="binding site" evidence="8">
    <location>
        <position position="253"/>
    </location>
    <ligand>
        <name>Mg(2+)</name>
        <dbReference type="ChEBI" id="CHEBI:18420"/>
    </ligand>
</feature>
<feature type="binding site" evidence="8">
    <location>
        <position position="262"/>
    </location>
    <ligand>
        <name>ATP</name>
        <dbReference type="ChEBI" id="CHEBI:30616"/>
    </ligand>
</feature>
<dbReference type="NCBIfam" id="NF000658">
    <property type="entry name" value="PRK00029.1"/>
    <property type="match status" value="1"/>
</dbReference>
<dbReference type="GO" id="GO:0005524">
    <property type="term" value="F:ATP binding"/>
    <property type="evidence" value="ECO:0007669"/>
    <property type="project" value="UniProtKB-UniRule"/>
</dbReference>
<evidence type="ECO:0000313" key="9">
    <source>
        <dbReference type="EMBL" id="KEQ12287.1"/>
    </source>
</evidence>
<sequence length="486" mass="55731">MAILDQLRFNNCFSQLPEAFYTRQNATPLNNPELVCISQPAAEMIELDTSTNSLDRLCKITSGQDSSPSFAPLAMIYSGHQFGSYNPQLGDGRGLLLGEVETSHQGKWDLHLKGSGTTPYSRFGDGRAVLRSCIREFLCSEAMHHLGIPTTRALCVTTSDTPVYRETEEKGSTLLRLARTHIRFGHFEYFYYTKQHDLLKVLADFAIEQYFPELMNDTDKYLLMFQEIIRKTAQMVAHWQAAGFAHGVMNTDNMSILGETFDYGPFGFQDDFDWNYICNHSDHYGRYAFSQQPDISYWNCGRLAQALLPLIDNTDALQSIIDQYPQLYSSHYTELMTQKLGLTMVEDEDPELVKNLLQLLQDEHCDYTLFFRALCSFAPNESLPDYLQSLKQAPLESWLSAYAERLKRNLTDDKTRKQLMQQVNPKFILRNYLAQQTIEQAEQGNYQPIADLMQVLESPYDEHAEYEHFASLPPDWGKKLEISCSS</sequence>
<feature type="binding site" evidence="8">
    <location>
        <position position="176"/>
    </location>
    <ligand>
        <name>ATP</name>
        <dbReference type="ChEBI" id="CHEBI:30616"/>
    </ligand>
</feature>